<gene>
    <name evidence="2" type="ordered locus">PECL_337</name>
</gene>
<sequence length="51" mass="5913">MGEEKGPNDDGLFVVWSLYLSGIIRLVFLRLRYLVQKLNLDFVILQIRFGG</sequence>
<evidence type="ECO:0000313" key="3">
    <source>
        <dbReference type="Proteomes" id="UP000005444"/>
    </source>
</evidence>
<proteinExistence type="predicted"/>
<reference evidence="2 3" key="1">
    <citation type="journal article" date="2012" name="J. Bacteriol.">
        <title>Complete Genome Sequence of the Beer Spoilage Organism Pediococcus claussenii ATCC BAA-344T.</title>
        <authorList>
            <person name="Pittet V."/>
            <person name="Abegunde T."/>
            <person name="Marfleet T."/>
            <person name="Haakensen M."/>
            <person name="Morrow K."/>
            <person name="Jayaprakash T."/>
            <person name="Schroeder K."/>
            <person name="Trost B."/>
            <person name="Byrns S."/>
            <person name="Bergsveinson J."/>
            <person name="Kusalik A."/>
            <person name="Ziola B."/>
        </authorList>
    </citation>
    <scope>NUCLEOTIDE SEQUENCE [LARGE SCALE GENOMIC DNA]</scope>
    <source>
        <strain evidence="2 3">ATCC BAA-344</strain>
    </source>
</reference>
<keyword evidence="1" id="KW-0472">Membrane</keyword>
<dbReference type="EMBL" id="CP003137">
    <property type="protein sequence ID" value="AEV94648.1"/>
    <property type="molecule type" value="Genomic_DNA"/>
</dbReference>
<dbReference type="KEGG" id="pce:PECL_337"/>
<dbReference type="Proteomes" id="UP000005444">
    <property type="component" value="Chromosome"/>
</dbReference>
<keyword evidence="1" id="KW-1133">Transmembrane helix</keyword>
<dbReference type="PATRIC" id="fig|701521.8.peg.316"/>
<evidence type="ECO:0000256" key="1">
    <source>
        <dbReference type="SAM" id="Phobius"/>
    </source>
</evidence>
<keyword evidence="3" id="KW-1185">Reference proteome</keyword>
<dbReference type="AlphaFoldDB" id="G8PB19"/>
<dbReference type="HOGENOM" id="CLU_3101908_0_0_9"/>
<dbReference type="STRING" id="701521.PECL_337"/>
<feature type="transmembrane region" description="Helical" evidence="1">
    <location>
        <begin position="12"/>
        <end position="31"/>
    </location>
</feature>
<keyword evidence="1" id="KW-0812">Transmembrane</keyword>
<organism evidence="2 3">
    <name type="scientific">Pediococcus claussenii (strain ATCC BAA-344 / DSM 14800 / JCM 18046 / KCTC 3811 / LMG 21948 / P06)</name>
    <dbReference type="NCBI Taxonomy" id="701521"/>
    <lineage>
        <taxon>Bacteria</taxon>
        <taxon>Bacillati</taxon>
        <taxon>Bacillota</taxon>
        <taxon>Bacilli</taxon>
        <taxon>Lactobacillales</taxon>
        <taxon>Lactobacillaceae</taxon>
        <taxon>Pediococcus</taxon>
    </lineage>
</organism>
<protein>
    <submittedName>
        <fullName evidence="2">Uncharacterized protein</fullName>
    </submittedName>
</protein>
<evidence type="ECO:0000313" key="2">
    <source>
        <dbReference type="EMBL" id="AEV94648.1"/>
    </source>
</evidence>
<name>G8PB19_PEDCP</name>
<accession>G8PB19</accession>